<name>A0A6A5UBY2_9PLEO</name>
<keyword evidence="1" id="KW-0812">Transmembrane</keyword>
<organism evidence="2 3">
    <name type="scientific">Byssothecium circinans</name>
    <dbReference type="NCBI Taxonomy" id="147558"/>
    <lineage>
        <taxon>Eukaryota</taxon>
        <taxon>Fungi</taxon>
        <taxon>Dikarya</taxon>
        <taxon>Ascomycota</taxon>
        <taxon>Pezizomycotina</taxon>
        <taxon>Dothideomycetes</taxon>
        <taxon>Pleosporomycetidae</taxon>
        <taxon>Pleosporales</taxon>
        <taxon>Massarineae</taxon>
        <taxon>Massarinaceae</taxon>
        <taxon>Byssothecium</taxon>
    </lineage>
</organism>
<evidence type="ECO:0000256" key="1">
    <source>
        <dbReference type="SAM" id="Phobius"/>
    </source>
</evidence>
<sequence length="166" mass="18482">MSLLALRRPLCDDFLTVIFARIGSARLLHSFLAALAVPPLVSFFFTLRHRLSFFLHCTFCHSFTASFSSPFLLRLSFFVISLPSFLYRHFSTVISPPSFLHRHFSTVIFSVSAILRRPSLTVLHTLSCLSLSATSPTTPPSISTSPSCHSLLSFYRDASTAVFMGS</sequence>
<accession>A0A6A5UBY2</accession>
<keyword evidence="3" id="KW-1185">Reference proteome</keyword>
<gene>
    <name evidence="2" type="ORF">CC80DRAFT_160454</name>
</gene>
<protein>
    <submittedName>
        <fullName evidence="2">Uncharacterized protein</fullName>
    </submittedName>
</protein>
<evidence type="ECO:0000313" key="2">
    <source>
        <dbReference type="EMBL" id="KAF1962401.1"/>
    </source>
</evidence>
<feature type="transmembrane region" description="Helical" evidence="1">
    <location>
        <begin position="27"/>
        <end position="47"/>
    </location>
</feature>
<keyword evidence="1" id="KW-1133">Transmembrane helix</keyword>
<proteinExistence type="predicted"/>
<dbReference type="EMBL" id="ML976979">
    <property type="protein sequence ID" value="KAF1962401.1"/>
    <property type="molecule type" value="Genomic_DNA"/>
</dbReference>
<keyword evidence="1" id="KW-0472">Membrane</keyword>
<dbReference type="AlphaFoldDB" id="A0A6A5UBY2"/>
<reference evidence="2" key="1">
    <citation type="journal article" date="2020" name="Stud. Mycol.">
        <title>101 Dothideomycetes genomes: a test case for predicting lifestyles and emergence of pathogens.</title>
        <authorList>
            <person name="Haridas S."/>
            <person name="Albert R."/>
            <person name="Binder M."/>
            <person name="Bloem J."/>
            <person name="Labutti K."/>
            <person name="Salamov A."/>
            <person name="Andreopoulos B."/>
            <person name="Baker S."/>
            <person name="Barry K."/>
            <person name="Bills G."/>
            <person name="Bluhm B."/>
            <person name="Cannon C."/>
            <person name="Castanera R."/>
            <person name="Culley D."/>
            <person name="Daum C."/>
            <person name="Ezra D."/>
            <person name="Gonzalez J."/>
            <person name="Henrissat B."/>
            <person name="Kuo A."/>
            <person name="Liang C."/>
            <person name="Lipzen A."/>
            <person name="Lutzoni F."/>
            <person name="Magnuson J."/>
            <person name="Mondo S."/>
            <person name="Nolan M."/>
            <person name="Ohm R."/>
            <person name="Pangilinan J."/>
            <person name="Park H.-J."/>
            <person name="Ramirez L."/>
            <person name="Alfaro M."/>
            <person name="Sun H."/>
            <person name="Tritt A."/>
            <person name="Yoshinaga Y."/>
            <person name="Zwiers L.-H."/>
            <person name="Turgeon B."/>
            <person name="Goodwin S."/>
            <person name="Spatafora J."/>
            <person name="Crous P."/>
            <person name="Grigoriev I."/>
        </authorList>
    </citation>
    <scope>NUCLEOTIDE SEQUENCE</scope>
    <source>
        <strain evidence="2">CBS 675.92</strain>
    </source>
</reference>
<dbReference type="Proteomes" id="UP000800035">
    <property type="component" value="Unassembled WGS sequence"/>
</dbReference>
<evidence type="ECO:0000313" key="3">
    <source>
        <dbReference type="Proteomes" id="UP000800035"/>
    </source>
</evidence>